<dbReference type="CDD" id="cd18186">
    <property type="entry name" value="BTB_POZ_ZBTB_KLHL-like"/>
    <property type="match status" value="1"/>
</dbReference>
<dbReference type="OrthoDB" id="3357985at2759"/>
<protein>
    <recommendedName>
        <fullName evidence="2">BTB domain-containing protein</fullName>
    </recommendedName>
</protein>
<proteinExistence type="predicted"/>
<evidence type="ECO:0000313" key="3">
    <source>
        <dbReference type="EMBL" id="KAF7370482.1"/>
    </source>
</evidence>
<comment type="caution">
    <text evidence="3">The sequence shown here is derived from an EMBL/GenBank/DDBJ whole genome shotgun (WGS) entry which is preliminary data.</text>
</comment>
<dbReference type="Gene3D" id="3.30.710.10">
    <property type="entry name" value="Potassium Channel Kv1.1, Chain A"/>
    <property type="match status" value="1"/>
</dbReference>
<evidence type="ECO:0000259" key="2">
    <source>
        <dbReference type="PROSITE" id="PS50097"/>
    </source>
</evidence>
<evidence type="ECO:0000256" key="1">
    <source>
        <dbReference type="SAM" id="MobiDB-lite"/>
    </source>
</evidence>
<reference evidence="3" key="1">
    <citation type="submission" date="2020-05" db="EMBL/GenBank/DDBJ databases">
        <title>Mycena genomes resolve the evolution of fungal bioluminescence.</title>
        <authorList>
            <person name="Tsai I.J."/>
        </authorList>
    </citation>
    <scope>NUCLEOTIDE SEQUENCE</scope>
    <source>
        <strain evidence="3">160909Yilan</strain>
    </source>
</reference>
<dbReference type="InterPro" id="IPR011333">
    <property type="entry name" value="SKP1/BTB/POZ_sf"/>
</dbReference>
<organism evidence="3 4">
    <name type="scientific">Mycena sanguinolenta</name>
    <dbReference type="NCBI Taxonomy" id="230812"/>
    <lineage>
        <taxon>Eukaryota</taxon>
        <taxon>Fungi</taxon>
        <taxon>Dikarya</taxon>
        <taxon>Basidiomycota</taxon>
        <taxon>Agaricomycotina</taxon>
        <taxon>Agaricomycetes</taxon>
        <taxon>Agaricomycetidae</taxon>
        <taxon>Agaricales</taxon>
        <taxon>Marasmiineae</taxon>
        <taxon>Mycenaceae</taxon>
        <taxon>Mycena</taxon>
    </lineage>
</organism>
<gene>
    <name evidence="3" type="ORF">MSAN_00680000</name>
</gene>
<dbReference type="AlphaFoldDB" id="A0A8H7DEW3"/>
<sequence length="326" mass="36707">MSAEAIADPANPETFTNAPPPFDDANADIVIRTLENVDFRTHKFLLSLASPFFKEMLDIPQPVATDEQQETMTHDGIPIIFLYDDQNKTLRKRRCGILPAELLAPILDVATRYRIDWAVNTVLADPHFLETNPLLLFAHACHRGRAAEAALAAKETLRFSCQNFPFEPALKLISGYQYHALLDFHRRCARAAATIARGQNPTWIPTALFPGSHDPCSSYGDSAVNSWNSMLGFPARDVYGWPALAHSSQKWWTDYMNTVAVALESRPHSSTVSERWQVDNTLVQASSSCTTVCRYNVESFMRRFVPLFEQKIEEIIGKIVEETTFI</sequence>
<name>A0A8H7DEW3_9AGAR</name>
<dbReference type="Pfam" id="PF00651">
    <property type="entry name" value="BTB"/>
    <property type="match status" value="1"/>
</dbReference>
<feature type="domain" description="BTB" evidence="2">
    <location>
        <begin position="27"/>
        <end position="57"/>
    </location>
</feature>
<dbReference type="PROSITE" id="PS50097">
    <property type="entry name" value="BTB"/>
    <property type="match status" value="1"/>
</dbReference>
<keyword evidence="4" id="KW-1185">Reference proteome</keyword>
<accession>A0A8H7DEW3</accession>
<feature type="region of interest" description="Disordered" evidence="1">
    <location>
        <begin position="1"/>
        <end position="21"/>
    </location>
</feature>
<dbReference type="EMBL" id="JACAZH010000004">
    <property type="protein sequence ID" value="KAF7370482.1"/>
    <property type="molecule type" value="Genomic_DNA"/>
</dbReference>
<dbReference type="InterPro" id="IPR000210">
    <property type="entry name" value="BTB/POZ_dom"/>
</dbReference>
<evidence type="ECO:0000313" key="4">
    <source>
        <dbReference type="Proteomes" id="UP000623467"/>
    </source>
</evidence>
<dbReference type="Proteomes" id="UP000623467">
    <property type="component" value="Unassembled WGS sequence"/>
</dbReference>